<evidence type="ECO:0000313" key="4">
    <source>
        <dbReference type="Proteomes" id="UP000335415"/>
    </source>
</evidence>
<dbReference type="Proteomes" id="UP000335415">
    <property type="component" value="Unassembled WGS sequence"/>
</dbReference>
<dbReference type="EMBL" id="VYKJ01000010">
    <property type="protein sequence ID" value="KAA8997692.1"/>
    <property type="molecule type" value="Genomic_DNA"/>
</dbReference>
<gene>
    <name evidence="3" type="ORF">FJU30_18200</name>
</gene>
<protein>
    <submittedName>
        <fullName evidence="3">DUF1611 domain-containing protein</fullName>
    </submittedName>
</protein>
<dbReference type="PIRSF" id="PIRSF026760">
    <property type="entry name" value="UCP026760"/>
    <property type="match status" value="1"/>
</dbReference>
<evidence type="ECO:0000259" key="1">
    <source>
        <dbReference type="Pfam" id="PF07755"/>
    </source>
</evidence>
<dbReference type="Pfam" id="PF17396">
    <property type="entry name" value="DUF1611_N"/>
    <property type="match status" value="1"/>
</dbReference>
<reference evidence="3 4" key="1">
    <citation type="submission" date="2019-09" db="EMBL/GenBank/DDBJ databases">
        <authorList>
            <person name="Li Y."/>
        </authorList>
    </citation>
    <scope>NUCLEOTIDE SEQUENCE [LARGE SCALE GENOMIC DNA]</scope>
    <source>
        <strain evidence="3 4">L3-3HA</strain>
    </source>
</reference>
<dbReference type="OrthoDB" id="9778498at2"/>
<organism evidence="3 4">
    <name type="scientific">Affinibrenneria salicis</name>
    <dbReference type="NCBI Taxonomy" id="2590031"/>
    <lineage>
        <taxon>Bacteria</taxon>
        <taxon>Pseudomonadati</taxon>
        <taxon>Pseudomonadota</taxon>
        <taxon>Gammaproteobacteria</taxon>
        <taxon>Enterobacterales</taxon>
        <taxon>Pectobacteriaceae</taxon>
        <taxon>Affinibrenneria</taxon>
    </lineage>
</organism>
<dbReference type="Gene3D" id="3.40.50.720">
    <property type="entry name" value="NAD(P)-binding Rossmann-like Domain"/>
    <property type="match status" value="1"/>
</dbReference>
<dbReference type="NCBIfam" id="NF041892">
    <property type="entry name" value="DgcN"/>
    <property type="match status" value="1"/>
</dbReference>
<dbReference type="RefSeq" id="WP_150436391.1">
    <property type="nucleotide sequence ID" value="NZ_VYKJ01000010.1"/>
</dbReference>
<proteinExistence type="predicted"/>
<dbReference type="SUPFAM" id="SSF52540">
    <property type="entry name" value="P-loop containing nucleoside triphosphate hydrolases"/>
    <property type="match status" value="1"/>
</dbReference>
<comment type="caution">
    <text evidence="3">The sequence shown here is derived from an EMBL/GenBank/DDBJ whole genome shotgun (WGS) entry which is preliminary data.</text>
</comment>
<dbReference type="Gene3D" id="3.40.50.300">
    <property type="entry name" value="P-loop containing nucleotide triphosphate hydrolases"/>
    <property type="match status" value="1"/>
</dbReference>
<dbReference type="InterPro" id="IPR027417">
    <property type="entry name" value="P-loop_NTPase"/>
</dbReference>
<dbReference type="PANTHER" id="PTHR40690:SF1">
    <property type="entry name" value="DUF1611 DOMAIN-CONTAINING PROTEIN"/>
    <property type="match status" value="1"/>
</dbReference>
<dbReference type="AlphaFoldDB" id="A0A5J5FV95"/>
<sequence length="333" mass="35373">MDIKKPYLLFLGDAHDQLAAKVAIGIKQWHPEYCVGQYRMEGCHADCQLPDLDISAARAAGAQTLVIGVANRGGIISEQWIAVLRQALESGMDLAAGLHNRLADVPELRELAAKLGRSLFDVRHPSQTYPVASGRKRSGKRLLPVGTDCSCGKMYTALAIEKEILARGGKATFRATGQTGILISGAGVSIDAVVSDFIAGAVETIAPANDADHWDVIEGQGSLFHPSFAGVTTGIIHGAQPDALVLCHEPTRKTMRGVDYPIPDLAACMALNLSMAQLTNPSARFVGISVNTAALSEAEALQVMADIEQKFGLPTVDPFRQGVGRIVDRLAAL</sequence>
<feature type="domain" description="D-glutamate N-acetyltransferase-like N-terminal" evidence="2">
    <location>
        <begin position="40"/>
        <end position="125"/>
    </location>
</feature>
<dbReference type="InterPro" id="IPR011669">
    <property type="entry name" value="DgcN-like"/>
</dbReference>
<evidence type="ECO:0000313" key="3">
    <source>
        <dbReference type="EMBL" id="KAA8997692.1"/>
    </source>
</evidence>
<dbReference type="Pfam" id="PF07755">
    <property type="entry name" value="DUF1611"/>
    <property type="match status" value="1"/>
</dbReference>
<keyword evidence="4" id="KW-1185">Reference proteome</keyword>
<dbReference type="InterPro" id="IPR035402">
    <property type="entry name" value="DgcN-like_N"/>
</dbReference>
<dbReference type="InterPro" id="IPR035086">
    <property type="entry name" value="DgcN-like_C"/>
</dbReference>
<evidence type="ECO:0000259" key="2">
    <source>
        <dbReference type="Pfam" id="PF17396"/>
    </source>
</evidence>
<dbReference type="PANTHER" id="PTHR40690">
    <property type="entry name" value="GLL3100 PROTEIN"/>
    <property type="match status" value="1"/>
</dbReference>
<feature type="domain" description="D-glutamate N-acetyltransferase-like C-terminal" evidence="1">
    <location>
        <begin position="131"/>
        <end position="327"/>
    </location>
</feature>
<name>A0A5J5FV95_9GAMM</name>
<accession>A0A5J5FV95</accession>